<evidence type="ECO:0000256" key="7">
    <source>
        <dbReference type="SAM" id="MobiDB-lite"/>
    </source>
</evidence>
<dbReference type="Gene3D" id="3.10.50.40">
    <property type="match status" value="1"/>
</dbReference>
<dbReference type="InterPro" id="IPR023566">
    <property type="entry name" value="PPIase_Fpr3/Fpr4-like"/>
</dbReference>
<organism evidence="9 10">
    <name type="scientific">Sporisorium reilianum f. sp. reilianum</name>
    <dbReference type="NCBI Taxonomy" id="72559"/>
    <lineage>
        <taxon>Eukaryota</taxon>
        <taxon>Fungi</taxon>
        <taxon>Dikarya</taxon>
        <taxon>Basidiomycota</taxon>
        <taxon>Ustilaginomycotina</taxon>
        <taxon>Ustilaginomycetes</taxon>
        <taxon>Ustilaginales</taxon>
        <taxon>Ustilaginaceae</taxon>
        <taxon>Sporisorium</taxon>
    </lineage>
</organism>
<evidence type="ECO:0000313" key="10">
    <source>
        <dbReference type="Proteomes" id="UP000239563"/>
    </source>
</evidence>
<dbReference type="Pfam" id="PF00254">
    <property type="entry name" value="FKBP_C"/>
    <property type="match status" value="1"/>
</dbReference>
<feature type="region of interest" description="Disordered" evidence="7">
    <location>
        <begin position="56"/>
        <end position="77"/>
    </location>
</feature>
<gene>
    <name evidence="9" type="ORF">SRS1_00845</name>
</gene>
<evidence type="ECO:0000256" key="2">
    <source>
        <dbReference type="ARBA" id="ARBA00007838"/>
    </source>
</evidence>
<feature type="compositionally biased region" description="Basic and acidic residues" evidence="7">
    <location>
        <begin position="201"/>
        <end position="221"/>
    </location>
</feature>
<dbReference type="GO" id="GO:0000785">
    <property type="term" value="C:chromatin"/>
    <property type="evidence" value="ECO:0007669"/>
    <property type="project" value="TreeGrafter"/>
</dbReference>
<keyword evidence="3 5" id="KW-0697">Rotamase</keyword>
<name>A0A2N8U5P5_9BASI</name>
<feature type="compositionally biased region" description="Acidic residues" evidence="7">
    <location>
        <begin position="131"/>
        <end position="178"/>
    </location>
</feature>
<evidence type="ECO:0000259" key="8">
    <source>
        <dbReference type="PROSITE" id="PS50059"/>
    </source>
</evidence>
<feature type="region of interest" description="Disordered" evidence="7">
    <location>
        <begin position="128"/>
        <end position="278"/>
    </location>
</feature>
<comment type="catalytic activity">
    <reaction evidence="1 5 6">
        <text>[protein]-peptidylproline (omega=180) = [protein]-peptidylproline (omega=0)</text>
        <dbReference type="Rhea" id="RHEA:16237"/>
        <dbReference type="Rhea" id="RHEA-COMP:10747"/>
        <dbReference type="Rhea" id="RHEA-COMP:10748"/>
        <dbReference type="ChEBI" id="CHEBI:83833"/>
        <dbReference type="ChEBI" id="CHEBI:83834"/>
        <dbReference type="EC" id="5.2.1.8"/>
    </reaction>
</comment>
<sequence length="387" mass="42291">MAATPIGFFGLKLVPGKVHRMDVSRDFKITNVSYADAPKSSTKTLVKIHYTHVPGFEDDYDEGEEDEKPKNPEDADEIEEKVYTLCSLNGSNKDHAVVDLSFCQEELIGFSITGDAAVDLVGNYVAPPDFFDQEPSDSELYSDDEEDDDEMYGLDSDDFDEEEDEDDDEDDMDEDPDRFEELVESAASKPKKAIAAAPVAESKKRAAEKPVKETPVKKLKADAATSTASAASTPTKVTDNKVEKQTKSAKDAKPKTETVEKKTVEKKTVEKPSSKMTTTKLPSGLVIEEKSAGNGAPCKAGQKVGMRYVGKLTNGKVFDQCTSGKPFYFKLGKGEVIKGWDEGVKGMRVGAERRLTCPAKLAYGNQKLPGIPANSTLVFDVKLVEIK</sequence>
<evidence type="ECO:0000256" key="6">
    <source>
        <dbReference type="PROSITE-ProRule" id="PRU00277"/>
    </source>
</evidence>
<dbReference type="SUPFAM" id="SSF54534">
    <property type="entry name" value="FKBP-like"/>
    <property type="match status" value="1"/>
</dbReference>
<proteinExistence type="inferred from homology"/>
<dbReference type="InterPro" id="IPR001179">
    <property type="entry name" value="PPIase_FKBP_dom"/>
</dbReference>
<dbReference type="Gene3D" id="2.60.120.340">
    <property type="entry name" value="Nucleoplasmin core domain"/>
    <property type="match status" value="1"/>
</dbReference>
<dbReference type="EMBL" id="LT795054">
    <property type="protein sequence ID" value="SJX60002.1"/>
    <property type="molecule type" value="Genomic_DNA"/>
</dbReference>
<evidence type="ECO:0000256" key="3">
    <source>
        <dbReference type="ARBA" id="ARBA00023110"/>
    </source>
</evidence>
<dbReference type="GO" id="GO:0005730">
    <property type="term" value="C:nucleolus"/>
    <property type="evidence" value="ECO:0007669"/>
    <property type="project" value="TreeGrafter"/>
</dbReference>
<dbReference type="GO" id="GO:0003755">
    <property type="term" value="F:peptidyl-prolyl cis-trans isomerase activity"/>
    <property type="evidence" value="ECO:0007669"/>
    <property type="project" value="UniProtKB-KW"/>
</dbReference>
<dbReference type="PANTHER" id="PTHR43811:SF19">
    <property type="entry name" value="39 KDA FK506-BINDING NUCLEAR PROTEIN"/>
    <property type="match status" value="1"/>
</dbReference>
<accession>A0A2N8U5P5</accession>
<dbReference type="InterPro" id="IPR041232">
    <property type="entry name" value="NPL"/>
</dbReference>
<keyword evidence="4 5" id="KW-0413">Isomerase</keyword>
<dbReference type="Proteomes" id="UP000239563">
    <property type="component" value="Chromosome I"/>
</dbReference>
<evidence type="ECO:0000256" key="4">
    <source>
        <dbReference type="ARBA" id="ARBA00023235"/>
    </source>
</evidence>
<evidence type="ECO:0000256" key="5">
    <source>
        <dbReference type="PIRNR" id="PIRNR001473"/>
    </source>
</evidence>
<dbReference type="AlphaFoldDB" id="A0A2N8U5P5"/>
<dbReference type="PIRSF" id="PIRSF001473">
    <property type="entry name" value="FK506-bp_FPR3"/>
    <property type="match status" value="1"/>
</dbReference>
<dbReference type="InterPro" id="IPR046357">
    <property type="entry name" value="PPIase_dom_sf"/>
</dbReference>
<feature type="compositionally biased region" description="Basic and acidic residues" evidence="7">
    <location>
        <begin position="238"/>
        <end position="273"/>
    </location>
</feature>
<feature type="compositionally biased region" description="Low complexity" evidence="7">
    <location>
        <begin position="223"/>
        <end position="233"/>
    </location>
</feature>
<dbReference type="PANTHER" id="PTHR43811">
    <property type="entry name" value="FKBP-TYPE PEPTIDYL-PROLYL CIS-TRANS ISOMERASE FKPA"/>
    <property type="match status" value="1"/>
</dbReference>
<comment type="similarity">
    <text evidence="2">Belongs to the FKBP-type PPIase family. FKBP3/4 subfamily.</text>
</comment>
<evidence type="ECO:0000313" key="9">
    <source>
        <dbReference type="EMBL" id="SJX60002.1"/>
    </source>
</evidence>
<evidence type="ECO:0000256" key="1">
    <source>
        <dbReference type="ARBA" id="ARBA00000971"/>
    </source>
</evidence>
<dbReference type="Pfam" id="PF17800">
    <property type="entry name" value="NPL"/>
    <property type="match status" value="1"/>
</dbReference>
<protein>
    <recommendedName>
        <fullName evidence="5">FK506-binding protein</fullName>
        <ecNumber evidence="5">5.2.1.8</ecNumber>
    </recommendedName>
</protein>
<feature type="compositionally biased region" description="Acidic residues" evidence="7">
    <location>
        <begin position="56"/>
        <end position="66"/>
    </location>
</feature>
<dbReference type="FunFam" id="3.10.50.40:FF:000006">
    <property type="entry name" value="Peptidyl-prolyl cis-trans isomerase"/>
    <property type="match status" value="1"/>
</dbReference>
<dbReference type="EC" id="5.2.1.8" evidence="5"/>
<feature type="compositionally biased region" description="Low complexity" evidence="7">
    <location>
        <begin position="184"/>
        <end position="200"/>
    </location>
</feature>
<feature type="domain" description="PPIase FKBP-type" evidence="8">
    <location>
        <begin position="301"/>
        <end position="387"/>
    </location>
</feature>
<dbReference type="PROSITE" id="PS50059">
    <property type="entry name" value="FKBP_PPIASE"/>
    <property type="match status" value="1"/>
</dbReference>
<reference evidence="9 10" key="1">
    <citation type="submission" date="2017-02" db="EMBL/GenBank/DDBJ databases">
        <authorList>
            <person name="Peterson S.W."/>
        </authorList>
    </citation>
    <scope>NUCLEOTIDE SEQUENCE [LARGE SCALE GENOMIC DNA]</scope>
    <source>
        <strain evidence="9 10">SRS1_H2-8</strain>
    </source>
</reference>